<accession>A0ABD0LVR0</accession>
<protein>
    <submittedName>
        <fullName evidence="1">Uncharacterized protein</fullName>
    </submittedName>
</protein>
<keyword evidence="2" id="KW-1185">Reference proteome</keyword>
<gene>
    <name evidence="1" type="ORF">BaRGS_00005678</name>
</gene>
<comment type="caution">
    <text evidence="1">The sequence shown here is derived from an EMBL/GenBank/DDBJ whole genome shotgun (WGS) entry which is preliminary data.</text>
</comment>
<evidence type="ECO:0000313" key="2">
    <source>
        <dbReference type="Proteomes" id="UP001519460"/>
    </source>
</evidence>
<dbReference type="Proteomes" id="UP001519460">
    <property type="component" value="Unassembled WGS sequence"/>
</dbReference>
<proteinExistence type="predicted"/>
<name>A0ABD0LVR0_9CAEN</name>
<dbReference type="AlphaFoldDB" id="A0ABD0LVR0"/>
<sequence length="116" mass="12710">MTEISGLPLYLFDGQAESYGATICVVSAMSGFKKTDDLKITFWSVDNTRKYRCCEVLALVLSRLAFYTLHTPWAGNRHCDVTGTCGTSREGGQVLPLEVNLRKTPTAVSLAVRSSD</sequence>
<evidence type="ECO:0000313" key="1">
    <source>
        <dbReference type="EMBL" id="KAK7503052.1"/>
    </source>
</evidence>
<organism evidence="1 2">
    <name type="scientific">Batillaria attramentaria</name>
    <dbReference type="NCBI Taxonomy" id="370345"/>
    <lineage>
        <taxon>Eukaryota</taxon>
        <taxon>Metazoa</taxon>
        <taxon>Spiralia</taxon>
        <taxon>Lophotrochozoa</taxon>
        <taxon>Mollusca</taxon>
        <taxon>Gastropoda</taxon>
        <taxon>Caenogastropoda</taxon>
        <taxon>Sorbeoconcha</taxon>
        <taxon>Cerithioidea</taxon>
        <taxon>Batillariidae</taxon>
        <taxon>Batillaria</taxon>
    </lineage>
</organism>
<reference evidence="1 2" key="1">
    <citation type="journal article" date="2023" name="Sci. Data">
        <title>Genome assembly of the Korean intertidal mud-creeper Batillaria attramentaria.</title>
        <authorList>
            <person name="Patra A.K."/>
            <person name="Ho P.T."/>
            <person name="Jun S."/>
            <person name="Lee S.J."/>
            <person name="Kim Y."/>
            <person name="Won Y.J."/>
        </authorList>
    </citation>
    <scope>NUCLEOTIDE SEQUENCE [LARGE SCALE GENOMIC DNA]</scope>
    <source>
        <strain evidence="1">Wonlab-2016</strain>
    </source>
</reference>
<dbReference type="EMBL" id="JACVVK020000022">
    <property type="protein sequence ID" value="KAK7503052.1"/>
    <property type="molecule type" value="Genomic_DNA"/>
</dbReference>